<proteinExistence type="predicted"/>
<gene>
    <name evidence="1" type="ORF">Fot_33370</name>
</gene>
<comment type="caution">
    <text evidence="1">The sequence shown here is derived from an EMBL/GenBank/DDBJ whole genome shotgun (WGS) entry which is preliminary data.</text>
</comment>
<evidence type="ECO:0000313" key="2">
    <source>
        <dbReference type="Proteomes" id="UP001604277"/>
    </source>
</evidence>
<dbReference type="AlphaFoldDB" id="A0ABD1TB12"/>
<evidence type="ECO:0000313" key="1">
    <source>
        <dbReference type="EMBL" id="KAL2509723.1"/>
    </source>
</evidence>
<organism evidence="1 2">
    <name type="scientific">Forsythia ovata</name>
    <dbReference type="NCBI Taxonomy" id="205694"/>
    <lineage>
        <taxon>Eukaryota</taxon>
        <taxon>Viridiplantae</taxon>
        <taxon>Streptophyta</taxon>
        <taxon>Embryophyta</taxon>
        <taxon>Tracheophyta</taxon>
        <taxon>Spermatophyta</taxon>
        <taxon>Magnoliopsida</taxon>
        <taxon>eudicotyledons</taxon>
        <taxon>Gunneridae</taxon>
        <taxon>Pentapetalae</taxon>
        <taxon>asterids</taxon>
        <taxon>lamiids</taxon>
        <taxon>Lamiales</taxon>
        <taxon>Oleaceae</taxon>
        <taxon>Forsythieae</taxon>
        <taxon>Forsythia</taxon>
    </lineage>
</organism>
<dbReference type="EMBL" id="JBFOLJ010000009">
    <property type="protein sequence ID" value="KAL2509723.1"/>
    <property type="molecule type" value="Genomic_DNA"/>
</dbReference>
<sequence>MPHFCLINQSEQFGYCGVSRLSMLGAVQMVTKVSSFVSLSASNLSYVNRWGLHIMCHIDAILKGVTESIRLGCLGRPHTLEGGPNILAREWVFSSRSISISDNLARIPVEPATNSSSEGCTKVLKL</sequence>
<name>A0ABD1TB12_9LAMI</name>
<dbReference type="Proteomes" id="UP001604277">
    <property type="component" value="Unassembled WGS sequence"/>
</dbReference>
<protein>
    <submittedName>
        <fullName evidence="1">Uncharacterized protein</fullName>
    </submittedName>
</protein>
<reference evidence="2" key="1">
    <citation type="submission" date="2024-07" db="EMBL/GenBank/DDBJ databases">
        <title>Two chromosome-level genome assemblies of Korean endemic species Abeliophyllum distichum and Forsythia ovata (Oleaceae).</title>
        <authorList>
            <person name="Jang H."/>
        </authorList>
    </citation>
    <scope>NUCLEOTIDE SEQUENCE [LARGE SCALE GENOMIC DNA]</scope>
</reference>
<accession>A0ABD1TB12</accession>
<keyword evidence="2" id="KW-1185">Reference proteome</keyword>